<dbReference type="GO" id="GO:0071944">
    <property type="term" value="C:cell periphery"/>
    <property type="evidence" value="ECO:0007669"/>
    <property type="project" value="TreeGrafter"/>
</dbReference>
<accession>A0AAE0CTZ1</accession>
<dbReference type="Pfam" id="PF04424">
    <property type="entry name" value="MINDY_DUB"/>
    <property type="match status" value="1"/>
</dbReference>
<evidence type="ECO:0000313" key="2">
    <source>
        <dbReference type="EMBL" id="KAK2663460.1"/>
    </source>
</evidence>
<proteinExistence type="predicted"/>
<protein>
    <recommendedName>
        <fullName evidence="1">MINDY deubiquitinase domain-containing protein</fullName>
    </recommendedName>
</protein>
<feature type="domain" description="MINDY deubiquitinase" evidence="1">
    <location>
        <begin position="92"/>
        <end position="196"/>
    </location>
</feature>
<dbReference type="AlphaFoldDB" id="A0AAE0CTZ1"/>
<dbReference type="InterPro" id="IPR033979">
    <property type="entry name" value="MINDY_domain"/>
</dbReference>
<evidence type="ECO:0000313" key="3">
    <source>
        <dbReference type="Proteomes" id="UP001280121"/>
    </source>
</evidence>
<comment type="caution">
    <text evidence="2">The sequence shown here is derived from an EMBL/GenBank/DDBJ whole genome shotgun (WGS) entry which is preliminary data.</text>
</comment>
<evidence type="ECO:0000259" key="1">
    <source>
        <dbReference type="Pfam" id="PF04424"/>
    </source>
</evidence>
<dbReference type="GO" id="GO:0004843">
    <property type="term" value="F:cysteine-type deubiquitinase activity"/>
    <property type="evidence" value="ECO:0007669"/>
    <property type="project" value="InterPro"/>
</dbReference>
<dbReference type="GO" id="GO:0016807">
    <property type="term" value="F:cysteine-type carboxypeptidase activity"/>
    <property type="evidence" value="ECO:0007669"/>
    <property type="project" value="TreeGrafter"/>
</dbReference>
<gene>
    <name evidence="2" type="ORF">Ddye_002034</name>
</gene>
<dbReference type="EMBL" id="JANJYI010000001">
    <property type="protein sequence ID" value="KAK2663460.1"/>
    <property type="molecule type" value="Genomic_DNA"/>
</dbReference>
<reference evidence="2" key="1">
    <citation type="journal article" date="2023" name="Plant J.">
        <title>Genome sequences and population genomics provide insights into the demographic history, inbreeding, and mutation load of two 'living fossil' tree species of Dipteronia.</title>
        <authorList>
            <person name="Feng Y."/>
            <person name="Comes H.P."/>
            <person name="Chen J."/>
            <person name="Zhu S."/>
            <person name="Lu R."/>
            <person name="Zhang X."/>
            <person name="Li P."/>
            <person name="Qiu J."/>
            <person name="Olsen K.M."/>
            <person name="Qiu Y."/>
        </authorList>
    </citation>
    <scope>NUCLEOTIDE SEQUENCE</scope>
    <source>
        <strain evidence="2">KIB01</strain>
    </source>
</reference>
<keyword evidence="3" id="KW-1185">Reference proteome</keyword>
<name>A0AAE0CTZ1_9ROSI</name>
<dbReference type="GO" id="GO:0071108">
    <property type="term" value="P:protein K48-linked deubiquitination"/>
    <property type="evidence" value="ECO:0007669"/>
    <property type="project" value="TreeGrafter"/>
</dbReference>
<dbReference type="InterPro" id="IPR007518">
    <property type="entry name" value="MINDY"/>
</dbReference>
<dbReference type="PANTHER" id="PTHR18063">
    <property type="entry name" value="NF-E2 INDUCIBLE PROTEIN"/>
    <property type="match status" value="1"/>
</dbReference>
<dbReference type="GO" id="GO:1990380">
    <property type="term" value="F:K48-linked deubiquitinase activity"/>
    <property type="evidence" value="ECO:0007669"/>
    <property type="project" value="InterPro"/>
</dbReference>
<organism evidence="2 3">
    <name type="scientific">Dipteronia dyeriana</name>
    <dbReference type="NCBI Taxonomy" id="168575"/>
    <lineage>
        <taxon>Eukaryota</taxon>
        <taxon>Viridiplantae</taxon>
        <taxon>Streptophyta</taxon>
        <taxon>Embryophyta</taxon>
        <taxon>Tracheophyta</taxon>
        <taxon>Spermatophyta</taxon>
        <taxon>Magnoliopsida</taxon>
        <taxon>eudicotyledons</taxon>
        <taxon>Gunneridae</taxon>
        <taxon>Pentapetalae</taxon>
        <taxon>rosids</taxon>
        <taxon>malvids</taxon>
        <taxon>Sapindales</taxon>
        <taxon>Sapindaceae</taxon>
        <taxon>Hippocastanoideae</taxon>
        <taxon>Acereae</taxon>
        <taxon>Dipteronia</taxon>
    </lineage>
</organism>
<dbReference type="GO" id="GO:0005829">
    <property type="term" value="C:cytosol"/>
    <property type="evidence" value="ECO:0007669"/>
    <property type="project" value="TreeGrafter"/>
</dbReference>
<sequence length="223" mass="26003">MDLIIWGRRVERIVHELSSVSALKNVPYTYVDETCTSSLAIETSQDYFLLLPFKEQRDWLRLKYLQDTEFMQCLEWGKFRDDTCLRDIFKQCNVLLLRNDLNLSLDIGEVSLEKLLSLVAERLIDSNSNVNNNDAGSVENQQQNIAEAINLLPLLATGIDVNLKFRRIDDFEFTSECAIYHLLHISLYHGWIVDPSWLLRFEISVKHIGDLFHVYAFMSYFSV</sequence>
<dbReference type="PANTHER" id="PTHR18063:SF6">
    <property type="entry name" value="UBIQUITIN CARBOXYL-TERMINAL HYDROLASE"/>
    <property type="match status" value="1"/>
</dbReference>
<dbReference type="Proteomes" id="UP001280121">
    <property type="component" value="Unassembled WGS sequence"/>
</dbReference>